<name>A0A8H3FFA8_9LECA</name>
<dbReference type="AlphaFoldDB" id="A0A8H3FFA8"/>
<feature type="region of interest" description="Disordered" evidence="1">
    <location>
        <begin position="94"/>
        <end position="114"/>
    </location>
</feature>
<gene>
    <name evidence="2" type="ORF">IMSHALPRED_005954</name>
</gene>
<evidence type="ECO:0000256" key="1">
    <source>
        <dbReference type="SAM" id="MobiDB-lite"/>
    </source>
</evidence>
<reference evidence="2" key="1">
    <citation type="submission" date="2021-03" db="EMBL/GenBank/DDBJ databases">
        <authorList>
            <person name="Tagirdzhanova G."/>
        </authorList>
    </citation>
    <scope>NUCLEOTIDE SEQUENCE</scope>
</reference>
<dbReference type="EMBL" id="CAJPDT010000033">
    <property type="protein sequence ID" value="CAF9923536.1"/>
    <property type="molecule type" value="Genomic_DNA"/>
</dbReference>
<comment type="caution">
    <text evidence="2">The sequence shown here is derived from an EMBL/GenBank/DDBJ whole genome shotgun (WGS) entry which is preliminary data.</text>
</comment>
<organism evidence="2 3">
    <name type="scientific">Imshaugia aleurites</name>
    <dbReference type="NCBI Taxonomy" id="172621"/>
    <lineage>
        <taxon>Eukaryota</taxon>
        <taxon>Fungi</taxon>
        <taxon>Dikarya</taxon>
        <taxon>Ascomycota</taxon>
        <taxon>Pezizomycotina</taxon>
        <taxon>Lecanoromycetes</taxon>
        <taxon>OSLEUM clade</taxon>
        <taxon>Lecanoromycetidae</taxon>
        <taxon>Lecanorales</taxon>
        <taxon>Lecanorineae</taxon>
        <taxon>Parmeliaceae</taxon>
        <taxon>Imshaugia</taxon>
    </lineage>
</organism>
<evidence type="ECO:0000313" key="3">
    <source>
        <dbReference type="Proteomes" id="UP000664534"/>
    </source>
</evidence>
<keyword evidence="3" id="KW-1185">Reference proteome</keyword>
<accession>A0A8H3FFA8</accession>
<dbReference type="Proteomes" id="UP000664534">
    <property type="component" value="Unassembled WGS sequence"/>
</dbReference>
<evidence type="ECO:0000313" key="2">
    <source>
        <dbReference type="EMBL" id="CAF9923536.1"/>
    </source>
</evidence>
<proteinExistence type="predicted"/>
<sequence length="201" mass="23353">MNYFFSKYIYHFKINEERIGELDIETEAVLIRQAKMANARLHNLQQILRTNDGVRKDAMLEALDATDPMNREIRKPQGLRRHTQACLSTFLSNSSASVQPLQSPEPRKHRPSTTKKCQKLMRGSKNYRLREHSHLTASRIFNDSVPQTNENLEQQNDPHDQHLQSQIPAAVSVSCCRLRLDLFMKVHLTIGLKMEYRCLKP</sequence>
<protein>
    <submittedName>
        <fullName evidence="2">Uncharacterized protein</fullName>
    </submittedName>
</protein>